<dbReference type="AlphaFoldDB" id="A0ABD4Z755"/>
<sequence>MHFATRKICQQSIYLKATGSLQMQRNLQDQNISKSFEDTHVAQPFSSDLLESVNYSSLSDKGPRSRVVEAILLLLYVKPMKSSEIASLLGKKTKLISSYLSYWKSKNYVTFKSGYWFLTRKGEEYVKTLLSTLNIAVFSPHDVVRLAQKLISEPVLETANSWKKQYEKQEETEIQQFVVAKTGSFVGKPNTKTSENIIEKALKCLEKIISSKDLLEDETNVLTHLVKHYAEWGSTYLYIDQISEELHYPSNELMLILRKLQTKKLIYMYTDKRFGIRVGLGKSLKQLLDACLAK</sequence>
<comment type="caution">
    <text evidence="1">The sequence shown here is derived from an EMBL/GenBank/DDBJ whole genome shotgun (WGS) entry which is preliminary data.</text>
</comment>
<dbReference type="EMBL" id="JASNVW010000002">
    <property type="protein sequence ID" value="MDK6028428.1"/>
    <property type="molecule type" value="Genomic_DNA"/>
</dbReference>
<accession>A0ABD4Z755</accession>
<name>A0ABD4Z755_9CREN</name>
<reference evidence="1 2" key="1">
    <citation type="submission" date="2023-05" db="EMBL/GenBank/DDBJ databases">
        <title>A new hyperthermophilic archaea 'Ignisphaera cupida' sp. nov. and description of the family 'Ignisphaeraceae' fam. nov.</title>
        <authorList>
            <person name="Podosokorskaya O.A."/>
            <person name="Elcheninov A.G."/>
            <person name="Klukina A."/>
            <person name="Merkel A.Y."/>
        </authorList>
    </citation>
    <scope>NUCLEOTIDE SEQUENCE [LARGE SCALE GENOMIC DNA]</scope>
    <source>
        <strain evidence="1 2">4213-co</strain>
    </source>
</reference>
<dbReference type="InterPro" id="IPR036390">
    <property type="entry name" value="WH_DNA-bd_sf"/>
</dbReference>
<protein>
    <recommendedName>
        <fullName evidence="3">Replication initiator protein WhiP</fullName>
    </recommendedName>
</protein>
<gene>
    <name evidence="1" type="ORF">QPL79_03505</name>
</gene>
<evidence type="ECO:0000313" key="2">
    <source>
        <dbReference type="Proteomes" id="UP001529235"/>
    </source>
</evidence>
<dbReference type="Proteomes" id="UP001529235">
    <property type="component" value="Unassembled WGS sequence"/>
</dbReference>
<organism evidence="1 2">
    <name type="scientific">Ignisphaera cupida</name>
    <dbReference type="NCBI Taxonomy" id="3050454"/>
    <lineage>
        <taxon>Archaea</taxon>
        <taxon>Thermoproteota</taxon>
        <taxon>Thermoprotei</taxon>
        <taxon>Desulfurococcales</taxon>
        <taxon>Desulfurococcaceae</taxon>
        <taxon>Ignisphaera</taxon>
    </lineage>
</organism>
<proteinExistence type="predicted"/>
<evidence type="ECO:0000313" key="1">
    <source>
        <dbReference type="EMBL" id="MDK6028428.1"/>
    </source>
</evidence>
<evidence type="ECO:0008006" key="3">
    <source>
        <dbReference type="Google" id="ProtNLM"/>
    </source>
</evidence>
<dbReference type="SUPFAM" id="SSF46785">
    <property type="entry name" value="Winged helix' DNA-binding domain"/>
    <property type="match status" value="1"/>
</dbReference>
<keyword evidence="2" id="KW-1185">Reference proteome</keyword>
<dbReference type="RefSeq" id="WP_285273414.1">
    <property type="nucleotide sequence ID" value="NZ_JASNVW010000002.1"/>
</dbReference>